<evidence type="ECO:0000313" key="2">
    <source>
        <dbReference type="Proteomes" id="UP000271098"/>
    </source>
</evidence>
<dbReference type="Proteomes" id="UP000271098">
    <property type="component" value="Unassembled WGS sequence"/>
</dbReference>
<reference evidence="3" key="1">
    <citation type="submission" date="2016-06" db="UniProtKB">
        <authorList>
            <consortium name="WormBaseParasite"/>
        </authorList>
    </citation>
    <scope>IDENTIFICATION</scope>
</reference>
<sequence length="124" mass="13910">MGQTLLVPSIVRNEFVVICLDAEREKRARLHQQRRLAEAEGGGDENAAAGNWLQMRKVLDLEDIAFAQGSHLMSNKNGTSLSNFGKSGCPLWSFGAIETIEEFYRTDFVHGIDEFLGRIEVRNL</sequence>
<proteinExistence type="predicted"/>
<evidence type="ECO:0000313" key="3">
    <source>
        <dbReference type="WBParaSite" id="GPUH_0002619301-mRNA-1"/>
    </source>
</evidence>
<accession>A0A183EYX2</accession>
<reference evidence="1 2" key="2">
    <citation type="submission" date="2018-11" db="EMBL/GenBank/DDBJ databases">
        <authorList>
            <consortium name="Pathogen Informatics"/>
        </authorList>
    </citation>
    <scope>NUCLEOTIDE SEQUENCE [LARGE SCALE GENOMIC DNA]</scope>
</reference>
<keyword evidence="2" id="KW-1185">Reference proteome</keyword>
<organism evidence="3">
    <name type="scientific">Gongylonema pulchrum</name>
    <dbReference type="NCBI Taxonomy" id="637853"/>
    <lineage>
        <taxon>Eukaryota</taxon>
        <taxon>Metazoa</taxon>
        <taxon>Ecdysozoa</taxon>
        <taxon>Nematoda</taxon>
        <taxon>Chromadorea</taxon>
        <taxon>Rhabditida</taxon>
        <taxon>Spirurina</taxon>
        <taxon>Spiruromorpha</taxon>
        <taxon>Spiruroidea</taxon>
        <taxon>Gongylonematidae</taxon>
        <taxon>Gongylonema</taxon>
    </lineage>
</organism>
<dbReference type="WBParaSite" id="GPUH_0002619301-mRNA-1">
    <property type="protein sequence ID" value="GPUH_0002619301-mRNA-1"/>
    <property type="gene ID" value="GPUH_0002619301"/>
</dbReference>
<name>A0A183EYX2_9BILA</name>
<dbReference type="EMBL" id="UYRT01108987">
    <property type="protein sequence ID" value="VDN45182.1"/>
    <property type="molecule type" value="Genomic_DNA"/>
</dbReference>
<gene>
    <name evidence="1" type="ORF">GPUH_LOCUS26163</name>
</gene>
<protein>
    <submittedName>
        <fullName evidence="1 3">Uncharacterized protein</fullName>
    </submittedName>
</protein>
<dbReference type="AlphaFoldDB" id="A0A183EYX2"/>
<evidence type="ECO:0000313" key="1">
    <source>
        <dbReference type="EMBL" id="VDN45182.1"/>
    </source>
</evidence>